<dbReference type="AlphaFoldDB" id="A0AAD5RZ92"/>
<protein>
    <submittedName>
        <fullName evidence="2">Uncharacterized protein</fullName>
    </submittedName>
</protein>
<name>A0AAD5RZ92_9PEZI</name>
<organism evidence="2 3">
    <name type="scientific">Zalerion maritima</name>
    <dbReference type="NCBI Taxonomy" id="339359"/>
    <lineage>
        <taxon>Eukaryota</taxon>
        <taxon>Fungi</taxon>
        <taxon>Dikarya</taxon>
        <taxon>Ascomycota</taxon>
        <taxon>Pezizomycotina</taxon>
        <taxon>Sordariomycetes</taxon>
        <taxon>Lulworthiomycetidae</taxon>
        <taxon>Lulworthiales</taxon>
        <taxon>Lulworthiaceae</taxon>
        <taxon>Zalerion</taxon>
    </lineage>
</organism>
<reference evidence="2" key="1">
    <citation type="submission" date="2022-07" db="EMBL/GenBank/DDBJ databases">
        <title>Draft genome sequence of Zalerion maritima ATCC 34329, a (micro)plastics degrading marine fungus.</title>
        <authorList>
            <person name="Paco A."/>
            <person name="Goncalves M.F.M."/>
            <person name="Rocha-Santos T.A.P."/>
            <person name="Alves A."/>
        </authorList>
    </citation>
    <scope>NUCLEOTIDE SEQUENCE</scope>
    <source>
        <strain evidence="2">ATCC 34329</strain>
    </source>
</reference>
<feature type="transmembrane region" description="Helical" evidence="1">
    <location>
        <begin position="30"/>
        <end position="52"/>
    </location>
</feature>
<gene>
    <name evidence="2" type="ORF">MKZ38_001203</name>
</gene>
<sequence>MALYEVHERPSKTYPLVKRPSPTFSPSLHLAYLISNILIEMFFNSIMSAFMLQPRRVAKADIPLFWQWLSDLRPATGFVSDILSAATHGADIACD</sequence>
<proteinExistence type="predicted"/>
<comment type="caution">
    <text evidence="2">The sequence shown here is derived from an EMBL/GenBank/DDBJ whole genome shotgun (WGS) entry which is preliminary data.</text>
</comment>
<evidence type="ECO:0000256" key="1">
    <source>
        <dbReference type="SAM" id="Phobius"/>
    </source>
</evidence>
<keyword evidence="3" id="KW-1185">Reference proteome</keyword>
<dbReference type="Proteomes" id="UP001201980">
    <property type="component" value="Unassembled WGS sequence"/>
</dbReference>
<evidence type="ECO:0000313" key="2">
    <source>
        <dbReference type="EMBL" id="KAJ2906560.1"/>
    </source>
</evidence>
<keyword evidence="1" id="KW-0472">Membrane</keyword>
<accession>A0AAD5RZ92</accession>
<keyword evidence="1" id="KW-1133">Transmembrane helix</keyword>
<keyword evidence="1" id="KW-0812">Transmembrane</keyword>
<evidence type="ECO:0000313" key="3">
    <source>
        <dbReference type="Proteomes" id="UP001201980"/>
    </source>
</evidence>
<dbReference type="EMBL" id="JAKWBI020000012">
    <property type="protein sequence ID" value="KAJ2906560.1"/>
    <property type="molecule type" value="Genomic_DNA"/>
</dbReference>